<evidence type="ECO:0000313" key="1">
    <source>
        <dbReference type="EMBL" id="MXQ82643.1"/>
    </source>
</evidence>
<reference evidence="1" key="1">
    <citation type="submission" date="2019-10" db="EMBL/GenBank/DDBJ databases">
        <title>The sequence and de novo assembly of the wild yak genome.</title>
        <authorList>
            <person name="Liu Y."/>
        </authorList>
    </citation>
    <scope>NUCLEOTIDE SEQUENCE [LARGE SCALE GENOMIC DNA]</scope>
    <source>
        <tissue evidence="1">Blood</tissue>
    </source>
</reference>
<comment type="caution">
    <text evidence="1">The sequence shown here is derived from an EMBL/GenBank/DDBJ whole genome shotgun (WGS) entry which is preliminary data.</text>
</comment>
<dbReference type="AlphaFoldDB" id="A0A6B0R5B0"/>
<proteinExistence type="predicted"/>
<organism evidence="1 2">
    <name type="scientific">Bos mutus</name>
    <name type="common">wild yak</name>
    <dbReference type="NCBI Taxonomy" id="72004"/>
    <lineage>
        <taxon>Eukaryota</taxon>
        <taxon>Metazoa</taxon>
        <taxon>Chordata</taxon>
        <taxon>Craniata</taxon>
        <taxon>Vertebrata</taxon>
        <taxon>Euteleostomi</taxon>
        <taxon>Mammalia</taxon>
        <taxon>Eutheria</taxon>
        <taxon>Laurasiatheria</taxon>
        <taxon>Artiodactyla</taxon>
        <taxon>Ruminantia</taxon>
        <taxon>Pecora</taxon>
        <taxon>Bovidae</taxon>
        <taxon>Bovinae</taxon>
        <taxon>Bos</taxon>
    </lineage>
</organism>
<keyword evidence="2" id="KW-1185">Reference proteome</keyword>
<dbReference type="Proteomes" id="UP000322234">
    <property type="component" value="Unassembled WGS sequence"/>
</dbReference>
<evidence type="ECO:0000313" key="2">
    <source>
        <dbReference type="Proteomes" id="UP000322234"/>
    </source>
</evidence>
<accession>A0A6B0R5B0</accession>
<sequence length="249" mass="26729">MEEVFGAEMRSEREQLIKSSSSRASESQFCLPSAMISFYLKVMSYGTFASEVSSSQSRFISDHVTSTVKPKAALGPGRVLTEYLTHLAVLIKCDSDSDQEEKVGPSHPPTVGTAGSIVNIGVSLTHWEAAAAVDVCFDRGFTWPHTSAEGPGSLKCDTLRALQPHCPALSLCSPPWRRRLPKRPGSLCSQGLEVGLSARGGAALSTGPGSPVTEPHRSSSDLLVHILEQLTHSELRVASVVVRKRCLDT</sequence>
<gene>
    <name evidence="1" type="ORF">E5288_WYG009794</name>
</gene>
<protein>
    <submittedName>
        <fullName evidence="1">Uncharacterized protein</fullName>
    </submittedName>
</protein>
<dbReference type="EMBL" id="VBQZ03000013">
    <property type="protein sequence ID" value="MXQ82643.1"/>
    <property type="molecule type" value="Genomic_DNA"/>
</dbReference>
<name>A0A6B0R5B0_9CETA</name>